<protein>
    <submittedName>
        <fullName evidence="1">Type II toxin-antitoxin system RelE/ParE family toxin</fullName>
    </submittedName>
</protein>
<name>A0A977L0D8_9CYAN</name>
<reference evidence="1" key="1">
    <citation type="submission" date="2021-04" db="EMBL/GenBank/DDBJ databases">
        <title>Genome sequence of Woronichinia naegeliana from Washington state freshwater lake bloom.</title>
        <authorList>
            <person name="Dreher T.W."/>
        </authorList>
    </citation>
    <scope>NUCLEOTIDE SEQUENCE</scope>
    <source>
        <strain evidence="1">WA131</strain>
    </source>
</reference>
<dbReference type="AlphaFoldDB" id="A0A977L0D8"/>
<sequence length="120" mass="13627">MELMQNDSKIVKIEVSPEFKRSLRSLAKRYRNIRSDIQPIIDALQAGNVVGDQIPDVGYSVFKVRIKNSNNQKGKSGGYRFIYYLKTDTQIVLITVYSKSDQGDISVETIHRIIANFGSQ</sequence>
<dbReference type="InterPro" id="IPR009387">
    <property type="entry name" value="HigB-2"/>
</dbReference>
<dbReference type="Pfam" id="PF06296">
    <property type="entry name" value="RelE"/>
    <property type="match status" value="1"/>
</dbReference>
<organism evidence="1">
    <name type="scientific">Woronichinia naegeliana WA131</name>
    <dbReference type="NCBI Taxonomy" id="2824559"/>
    <lineage>
        <taxon>Bacteria</taxon>
        <taxon>Bacillati</taxon>
        <taxon>Cyanobacteriota</taxon>
        <taxon>Cyanophyceae</taxon>
        <taxon>Synechococcales</taxon>
        <taxon>Coelosphaeriaceae</taxon>
        <taxon>Woronichinia</taxon>
    </lineage>
</organism>
<dbReference type="KEGG" id="wna:KA717_05700"/>
<evidence type="ECO:0000313" key="1">
    <source>
        <dbReference type="EMBL" id="UXE62301.1"/>
    </source>
</evidence>
<dbReference type="Proteomes" id="UP001065613">
    <property type="component" value="Chromosome"/>
</dbReference>
<gene>
    <name evidence="1" type="ORF">KA717_05700</name>
</gene>
<accession>A0A977L0D8</accession>
<dbReference type="PIRSF" id="PIRSF039032">
    <property type="entry name" value="HigB-2"/>
    <property type="match status" value="1"/>
</dbReference>
<proteinExistence type="predicted"/>
<dbReference type="EMBL" id="CP073041">
    <property type="protein sequence ID" value="UXE62301.1"/>
    <property type="molecule type" value="Genomic_DNA"/>
</dbReference>